<protein>
    <recommendedName>
        <fullName evidence="4">Lipoprotein</fullName>
    </recommendedName>
</protein>
<comment type="caution">
    <text evidence="2">The sequence shown here is derived from an EMBL/GenBank/DDBJ whole genome shotgun (WGS) entry which is preliminary data.</text>
</comment>
<gene>
    <name evidence="2" type="ORF">KQ486_00555</name>
</gene>
<feature type="chain" id="PRO_5045993350" description="Lipoprotein" evidence="1">
    <location>
        <begin position="23"/>
        <end position="151"/>
    </location>
</feature>
<name>A0ABS6GJT9_9BACI</name>
<proteinExistence type="predicted"/>
<evidence type="ECO:0000256" key="1">
    <source>
        <dbReference type="SAM" id="SignalP"/>
    </source>
</evidence>
<dbReference type="PROSITE" id="PS51257">
    <property type="entry name" value="PROKAR_LIPOPROTEIN"/>
    <property type="match status" value="1"/>
</dbReference>
<reference evidence="2 3" key="1">
    <citation type="journal article" date="2011" name="Int. J. Syst. Evol. Microbiol.">
        <title>Allobacillus halotolerans gen. nov., sp. nov. isolated from shrimp paste.</title>
        <authorList>
            <person name="Sheu S.Y."/>
            <person name="Arun A.B."/>
            <person name="Jiang S.R."/>
            <person name="Young C.C."/>
            <person name="Chen W.M."/>
        </authorList>
    </citation>
    <scope>NUCLEOTIDE SEQUENCE [LARGE SCALE GENOMIC DNA]</scope>
    <source>
        <strain evidence="2 3">LMG 24826</strain>
    </source>
</reference>
<keyword evidence="1" id="KW-0732">Signal</keyword>
<evidence type="ECO:0008006" key="4">
    <source>
        <dbReference type="Google" id="ProtNLM"/>
    </source>
</evidence>
<evidence type="ECO:0000313" key="3">
    <source>
        <dbReference type="Proteomes" id="UP000812672"/>
    </source>
</evidence>
<dbReference type="RefSeq" id="WP_144158865.1">
    <property type="nucleotide sequence ID" value="NZ_CAUPKR010000001.1"/>
</dbReference>
<keyword evidence="3" id="KW-1185">Reference proteome</keyword>
<evidence type="ECO:0000313" key="2">
    <source>
        <dbReference type="EMBL" id="MBU6079501.1"/>
    </source>
</evidence>
<accession>A0ABS6GJT9</accession>
<feature type="signal peptide" evidence="1">
    <location>
        <begin position="1"/>
        <end position="22"/>
    </location>
</feature>
<dbReference type="EMBL" id="JAHLZF010000001">
    <property type="protein sequence ID" value="MBU6079501.1"/>
    <property type="molecule type" value="Genomic_DNA"/>
</dbReference>
<dbReference type="Proteomes" id="UP000812672">
    <property type="component" value="Unassembled WGS sequence"/>
</dbReference>
<sequence length="151" mass="17508">MKSYSKYILLILSLNIMLTACSETEVTEHIEVFVSESLEANEEGMFERKGYEKINSITTTERSENHINTTIKAIKDYYDAEGRYLHTEIIHSYFEKSTVTQFEDGNEQKKTTTTPLTIFIPQENFEQFSKTLSADEKKKVKKHVSSFVDDL</sequence>
<organism evidence="2 3">
    <name type="scientific">Allobacillus halotolerans</name>
    <dbReference type="NCBI Taxonomy" id="570278"/>
    <lineage>
        <taxon>Bacteria</taxon>
        <taxon>Bacillati</taxon>
        <taxon>Bacillota</taxon>
        <taxon>Bacilli</taxon>
        <taxon>Bacillales</taxon>
        <taxon>Bacillaceae</taxon>
        <taxon>Allobacillus</taxon>
    </lineage>
</organism>